<comment type="caution">
    <text evidence="2">The sequence shown here is derived from an EMBL/GenBank/DDBJ whole genome shotgun (WGS) entry which is preliminary data.</text>
</comment>
<reference evidence="2" key="2">
    <citation type="submission" date="2023-06" db="EMBL/GenBank/DDBJ databases">
        <authorList>
            <consortium name="Lawrence Berkeley National Laboratory"/>
            <person name="Haridas S."/>
            <person name="Hensen N."/>
            <person name="Bonometti L."/>
            <person name="Westerberg I."/>
            <person name="Brannstrom I.O."/>
            <person name="Guillou S."/>
            <person name="Cros-Aarteil S."/>
            <person name="Calhoun S."/>
            <person name="Kuo A."/>
            <person name="Mondo S."/>
            <person name="Pangilinan J."/>
            <person name="Riley R."/>
            <person name="LaButti K."/>
            <person name="Andreopoulos B."/>
            <person name="Lipzen A."/>
            <person name="Chen C."/>
            <person name="Yanf M."/>
            <person name="Daum C."/>
            <person name="Ng V."/>
            <person name="Clum A."/>
            <person name="Steindorff A."/>
            <person name="Ohm R."/>
            <person name="Martin F."/>
            <person name="Silar P."/>
            <person name="Natvig D."/>
            <person name="Lalanne C."/>
            <person name="Gautier V."/>
            <person name="Ament-velasquez S.L."/>
            <person name="Kruys A."/>
            <person name="Hutchinson M.I."/>
            <person name="Powell A.J."/>
            <person name="Barry K."/>
            <person name="Miller A.N."/>
            <person name="Grigoriev I.V."/>
            <person name="Debuchy R."/>
            <person name="Gladieux P."/>
            <person name="Thoren M.H."/>
            <person name="Johannesson H."/>
        </authorList>
    </citation>
    <scope>NUCLEOTIDE SEQUENCE</scope>
    <source>
        <strain evidence="2">CBS 232.78</strain>
    </source>
</reference>
<dbReference type="Pfam" id="PF06985">
    <property type="entry name" value="HET"/>
    <property type="match status" value="1"/>
</dbReference>
<dbReference type="InterPro" id="IPR052895">
    <property type="entry name" value="HetReg/Transcr_Mod"/>
</dbReference>
<organism evidence="2 3">
    <name type="scientific">Podospora didyma</name>
    <dbReference type="NCBI Taxonomy" id="330526"/>
    <lineage>
        <taxon>Eukaryota</taxon>
        <taxon>Fungi</taxon>
        <taxon>Dikarya</taxon>
        <taxon>Ascomycota</taxon>
        <taxon>Pezizomycotina</taxon>
        <taxon>Sordariomycetes</taxon>
        <taxon>Sordariomycetidae</taxon>
        <taxon>Sordariales</taxon>
        <taxon>Podosporaceae</taxon>
        <taxon>Podospora</taxon>
    </lineage>
</organism>
<dbReference type="PANTHER" id="PTHR24148">
    <property type="entry name" value="ANKYRIN REPEAT DOMAIN-CONTAINING PROTEIN 39 HOMOLOG-RELATED"/>
    <property type="match status" value="1"/>
</dbReference>
<gene>
    <name evidence="2" type="ORF">B0H63DRAFT_529692</name>
</gene>
<dbReference type="EMBL" id="JAULSW010000011">
    <property type="protein sequence ID" value="KAK3367990.1"/>
    <property type="molecule type" value="Genomic_DNA"/>
</dbReference>
<name>A0AAE0K1T1_9PEZI</name>
<feature type="domain" description="Heterokaryon incompatibility" evidence="1">
    <location>
        <begin position="45"/>
        <end position="115"/>
    </location>
</feature>
<reference evidence="2" key="1">
    <citation type="journal article" date="2023" name="Mol. Phylogenet. Evol.">
        <title>Genome-scale phylogeny and comparative genomics of the fungal order Sordariales.</title>
        <authorList>
            <person name="Hensen N."/>
            <person name="Bonometti L."/>
            <person name="Westerberg I."/>
            <person name="Brannstrom I.O."/>
            <person name="Guillou S."/>
            <person name="Cros-Aarteil S."/>
            <person name="Calhoun S."/>
            <person name="Haridas S."/>
            <person name="Kuo A."/>
            <person name="Mondo S."/>
            <person name="Pangilinan J."/>
            <person name="Riley R."/>
            <person name="LaButti K."/>
            <person name="Andreopoulos B."/>
            <person name="Lipzen A."/>
            <person name="Chen C."/>
            <person name="Yan M."/>
            <person name="Daum C."/>
            <person name="Ng V."/>
            <person name="Clum A."/>
            <person name="Steindorff A."/>
            <person name="Ohm R.A."/>
            <person name="Martin F."/>
            <person name="Silar P."/>
            <person name="Natvig D.O."/>
            <person name="Lalanne C."/>
            <person name="Gautier V."/>
            <person name="Ament-Velasquez S.L."/>
            <person name="Kruys A."/>
            <person name="Hutchinson M.I."/>
            <person name="Powell A.J."/>
            <person name="Barry K."/>
            <person name="Miller A.N."/>
            <person name="Grigoriev I.V."/>
            <person name="Debuchy R."/>
            <person name="Gladieux P."/>
            <person name="Hiltunen Thoren M."/>
            <person name="Johannesson H."/>
        </authorList>
    </citation>
    <scope>NUCLEOTIDE SEQUENCE</scope>
    <source>
        <strain evidence="2">CBS 232.78</strain>
    </source>
</reference>
<dbReference type="PANTHER" id="PTHR24148:SF64">
    <property type="entry name" value="HETEROKARYON INCOMPATIBILITY DOMAIN-CONTAINING PROTEIN"/>
    <property type="match status" value="1"/>
</dbReference>
<evidence type="ECO:0000313" key="2">
    <source>
        <dbReference type="EMBL" id="KAK3367990.1"/>
    </source>
</evidence>
<dbReference type="Proteomes" id="UP001285441">
    <property type="component" value="Unassembled WGS sequence"/>
</dbReference>
<keyword evidence="3" id="KW-1185">Reference proteome</keyword>
<evidence type="ECO:0000313" key="3">
    <source>
        <dbReference type="Proteomes" id="UP001285441"/>
    </source>
</evidence>
<sequence>MKQFAYQPITSPRTIRLMKTYPGDSGKAIRVTIFHACWDEISSKYTALSYTWSDSRWTHSIWCRNAQVRITANLHAALLALRKSHDFHIVWADAVCINQADHKKRETQICLMREI</sequence>
<protein>
    <submittedName>
        <fullName evidence="2">Heterokaryon incompatibility protein-domain-containing protein</fullName>
    </submittedName>
</protein>
<dbReference type="AlphaFoldDB" id="A0AAE0K1T1"/>
<accession>A0AAE0K1T1</accession>
<proteinExistence type="predicted"/>
<dbReference type="InterPro" id="IPR010730">
    <property type="entry name" value="HET"/>
</dbReference>
<evidence type="ECO:0000259" key="1">
    <source>
        <dbReference type="Pfam" id="PF06985"/>
    </source>
</evidence>